<dbReference type="GO" id="GO:0009279">
    <property type="term" value="C:cell outer membrane"/>
    <property type="evidence" value="ECO:0007669"/>
    <property type="project" value="UniProtKB-SubCell"/>
</dbReference>
<keyword evidence="2" id="KW-0564">Palmitate</keyword>
<sequence>MDEIVLYREILAHMLKFFTLIACLLLGACMMVGPNYKEPKKQVAQHWPKKDASVKEAPFVNAKWWKVFHDPVLTSVINKGYENNLSLQSAGVKVLQTRAQLAQATGQLYPQQQALMGNYNYNRIGGGQFQSVLPQTFDTALLGFTSTWEIDFWGKYRRAIQSNNAAFLASFAAYDNALVTLTADIASIYIKIRTLETKIKVTKANIQVQTIGLKIATARHNAGQTGLVDVEQAQAELSETQASLPSLVNELQRQQDALAVLLGTVPNGANDLLRKSRGIPKAPMTIAVGIPKEALAKRPDIYQAREEAIAQSEAIGAAKANLFPALSLAGTFVFSSNSVGSNSITDLFQWQNRAITAGPTMTWPILNYGQITNSVRAQDAAFQQALLNYMNLVLKAQQEVQDNISGYIEAKKAEHYLIQANNAAKETLKLTLIRYKEGETDFTPVLNAEQQLLRIQTSLANAQGDIPQAVVALYRSLGGGWQIRDGNDIVPTEIKEEMAKRTNWGSLLKQENHEPALTKKQEFKQLYLPRW</sequence>
<dbReference type="Gene3D" id="2.20.200.10">
    <property type="entry name" value="Outer membrane efflux proteins (OEP)"/>
    <property type="match status" value="1"/>
</dbReference>
<dbReference type="AlphaFoldDB" id="A0A098G107"/>
<comment type="similarity">
    <text evidence="1 2">Belongs to the outer membrane factor (OMF) (TC 1.B.17) family.</text>
</comment>
<keyword evidence="2 3" id="KW-0812">Transmembrane</keyword>
<keyword evidence="2" id="KW-1134">Transmembrane beta strand</keyword>
<reference evidence="5" key="1">
    <citation type="submission" date="2014-09" db="EMBL/GenBank/DDBJ databases">
        <authorList>
            <person name="Gomez-Valero L."/>
        </authorList>
    </citation>
    <scope>NUCLEOTIDE SEQUENCE [LARGE SCALE GENOMIC DNA]</scope>
    <source>
        <strain evidence="5">ATCC700992</strain>
    </source>
</reference>
<dbReference type="NCBIfam" id="TIGR01845">
    <property type="entry name" value="outer_NodT"/>
    <property type="match status" value="1"/>
</dbReference>
<organism evidence="4 5">
    <name type="scientific">Legionella fallonii LLAP-10</name>
    <dbReference type="NCBI Taxonomy" id="1212491"/>
    <lineage>
        <taxon>Bacteria</taxon>
        <taxon>Pseudomonadati</taxon>
        <taxon>Pseudomonadota</taxon>
        <taxon>Gammaproteobacteria</taxon>
        <taxon>Legionellales</taxon>
        <taxon>Legionellaceae</taxon>
        <taxon>Legionella</taxon>
    </lineage>
</organism>
<feature type="transmembrane region" description="Helical" evidence="3">
    <location>
        <begin position="12"/>
        <end position="32"/>
    </location>
</feature>
<dbReference type="PANTHER" id="PTHR30203:SF31">
    <property type="entry name" value="RND EFFLUX SYSTEM, OUTER MEMBRANE LIPOPROTEIN, NODT"/>
    <property type="match status" value="1"/>
</dbReference>
<keyword evidence="2 3" id="KW-0472">Membrane</keyword>
<keyword evidence="5" id="KW-1185">Reference proteome</keyword>
<dbReference type="InterPro" id="IPR003423">
    <property type="entry name" value="OMP_efflux"/>
</dbReference>
<dbReference type="GO" id="GO:0015562">
    <property type="term" value="F:efflux transmembrane transporter activity"/>
    <property type="evidence" value="ECO:0007669"/>
    <property type="project" value="InterPro"/>
</dbReference>
<dbReference type="PANTHER" id="PTHR30203">
    <property type="entry name" value="OUTER MEMBRANE CATION EFFLUX PROTEIN"/>
    <property type="match status" value="1"/>
</dbReference>
<evidence type="ECO:0000256" key="1">
    <source>
        <dbReference type="ARBA" id="ARBA00007613"/>
    </source>
</evidence>
<dbReference type="Pfam" id="PF02321">
    <property type="entry name" value="OEP"/>
    <property type="match status" value="2"/>
</dbReference>
<name>A0A098G107_9GAMM</name>
<proteinExistence type="inferred from homology"/>
<dbReference type="InterPro" id="IPR010131">
    <property type="entry name" value="MdtP/NodT-like"/>
</dbReference>
<gene>
    <name evidence="4" type="ORF">LFA_0720</name>
</gene>
<evidence type="ECO:0000313" key="5">
    <source>
        <dbReference type="Proteomes" id="UP000032430"/>
    </source>
</evidence>
<evidence type="ECO:0000256" key="3">
    <source>
        <dbReference type="SAM" id="Phobius"/>
    </source>
</evidence>
<keyword evidence="3" id="KW-1133">Transmembrane helix</keyword>
<comment type="subcellular location">
    <subcellularLocation>
        <location evidence="2">Cell outer membrane</location>
        <topology evidence="2">Lipid-anchor</topology>
    </subcellularLocation>
</comment>
<dbReference type="Gene3D" id="1.20.1600.10">
    <property type="entry name" value="Outer membrane efflux proteins (OEP)"/>
    <property type="match status" value="1"/>
</dbReference>
<dbReference type="HOGENOM" id="CLU_012817_13_0_6"/>
<dbReference type="Proteomes" id="UP000032430">
    <property type="component" value="Chromosome I"/>
</dbReference>
<dbReference type="KEGG" id="lfa:LFA_0720"/>
<evidence type="ECO:0008006" key="6">
    <source>
        <dbReference type="Google" id="ProtNLM"/>
    </source>
</evidence>
<keyword evidence="2" id="KW-0449">Lipoprotein</keyword>
<dbReference type="STRING" id="1212491.LFA_0720"/>
<dbReference type="SUPFAM" id="SSF56954">
    <property type="entry name" value="Outer membrane efflux proteins (OEP)"/>
    <property type="match status" value="1"/>
</dbReference>
<dbReference type="EMBL" id="LN614827">
    <property type="protein sequence ID" value="CEG56168.1"/>
    <property type="molecule type" value="Genomic_DNA"/>
</dbReference>
<evidence type="ECO:0000256" key="2">
    <source>
        <dbReference type="RuleBase" id="RU362097"/>
    </source>
</evidence>
<evidence type="ECO:0000313" key="4">
    <source>
        <dbReference type="EMBL" id="CEG56168.1"/>
    </source>
</evidence>
<protein>
    <recommendedName>
        <fullName evidence="6">Outer membrane efflux protein</fullName>
    </recommendedName>
</protein>
<accession>A0A098G107</accession>